<dbReference type="Gene3D" id="1.10.510.10">
    <property type="entry name" value="Transferase(Phosphotransferase) domain 1"/>
    <property type="match status" value="1"/>
</dbReference>
<dbReference type="PANTHER" id="PTHR24416">
    <property type="entry name" value="TYROSINE-PROTEIN KINASE RECEPTOR"/>
    <property type="match status" value="1"/>
</dbReference>
<evidence type="ECO:0000313" key="2">
    <source>
        <dbReference type="EMBL" id="CAL8110604.1"/>
    </source>
</evidence>
<keyword evidence="3" id="KW-1185">Reference proteome</keyword>
<protein>
    <recommendedName>
        <fullName evidence="1">Protein kinase domain-containing protein</fullName>
    </recommendedName>
</protein>
<dbReference type="InterPro" id="IPR000719">
    <property type="entry name" value="Prot_kinase_dom"/>
</dbReference>
<dbReference type="PANTHER" id="PTHR24416:SF600">
    <property type="entry name" value="PDGF- AND VEGF-RECEPTOR RELATED, ISOFORM J"/>
    <property type="match status" value="1"/>
</dbReference>
<dbReference type="PROSITE" id="PS50011">
    <property type="entry name" value="PROTEIN_KINASE_DOM"/>
    <property type="match status" value="1"/>
</dbReference>
<dbReference type="SUPFAM" id="SSF56112">
    <property type="entry name" value="Protein kinase-like (PK-like)"/>
    <property type="match status" value="1"/>
</dbReference>
<feature type="domain" description="Protein kinase" evidence="1">
    <location>
        <begin position="28"/>
        <end position="320"/>
    </location>
</feature>
<dbReference type="PRINTS" id="PR00109">
    <property type="entry name" value="TYRKINASE"/>
</dbReference>
<dbReference type="Pfam" id="PF07714">
    <property type="entry name" value="PK_Tyr_Ser-Thr"/>
    <property type="match status" value="1"/>
</dbReference>
<dbReference type="Proteomes" id="UP001642540">
    <property type="component" value="Unassembled WGS sequence"/>
</dbReference>
<evidence type="ECO:0000259" key="1">
    <source>
        <dbReference type="PROSITE" id="PS50011"/>
    </source>
</evidence>
<accession>A0ABP1QW40</accession>
<organism evidence="2 3">
    <name type="scientific">Orchesella dallaii</name>
    <dbReference type="NCBI Taxonomy" id="48710"/>
    <lineage>
        <taxon>Eukaryota</taxon>
        <taxon>Metazoa</taxon>
        <taxon>Ecdysozoa</taxon>
        <taxon>Arthropoda</taxon>
        <taxon>Hexapoda</taxon>
        <taxon>Collembola</taxon>
        <taxon>Entomobryomorpha</taxon>
        <taxon>Entomobryoidea</taxon>
        <taxon>Orchesellidae</taxon>
        <taxon>Orchesellinae</taxon>
        <taxon>Orchesella</taxon>
    </lineage>
</organism>
<dbReference type="EMBL" id="CAXLJM020000046">
    <property type="protein sequence ID" value="CAL8110604.1"/>
    <property type="molecule type" value="Genomic_DNA"/>
</dbReference>
<gene>
    <name evidence="2" type="ORF">ODALV1_LOCUS14366</name>
</gene>
<sequence length="327" mass="37330">MYAHINRIYYEPASSFYVTKNILIIILLGNGDVLGKSRYCTVFRCKLSGEEQDIALKTSRDRWKRDAVKSILDEIKILSFIGKHENIASIFGTYTEEIKRGVVYLATDLCELGSLQRYLLGIEEQAITKAFYKLEDVAGAVGIEKDEDNDNGKIGNGIDIKELFRFSHEIASGMEYLGSKNVAHGDICTENVLLDSQKTCKITNISVSKRKNVFMNLISQNMEPRRWKWMAHESLERCEFTIKSDIWSFAITLFEIFSLGKTPYSDVVWNKNFSVLLANGLRMSKPILASQKMYEIMLKCCSLDPNSRLEVADFLRVKWDMSGNNCI</sequence>
<name>A0ABP1QW40_9HEXA</name>
<evidence type="ECO:0000313" key="3">
    <source>
        <dbReference type="Proteomes" id="UP001642540"/>
    </source>
</evidence>
<proteinExistence type="predicted"/>
<dbReference type="InterPro" id="IPR050122">
    <property type="entry name" value="RTK"/>
</dbReference>
<reference evidence="2 3" key="1">
    <citation type="submission" date="2024-08" db="EMBL/GenBank/DDBJ databases">
        <authorList>
            <person name="Cucini C."/>
            <person name="Frati F."/>
        </authorList>
    </citation>
    <scope>NUCLEOTIDE SEQUENCE [LARGE SCALE GENOMIC DNA]</scope>
</reference>
<dbReference type="Gene3D" id="3.30.200.20">
    <property type="entry name" value="Phosphorylase Kinase, domain 1"/>
    <property type="match status" value="1"/>
</dbReference>
<dbReference type="InterPro" id="IPR001245">
    <property type="entry name" value="Ser-Thr/Tyr_kinase_cat_dom"/>
</dbReference>
<comment type="caution">
    <text evidence="2">The sequence shown here is derived from an EMBL/GenBank/DDBJ whole genome shotgun (WGS) entry which is preliminary data.</text>
</comment>
<dbReference type="InterPro" id="IPR011009">
    <property type="entry name" value="Kinase-like_dom_sf"/>
</dbReference>